<dbReference type="InterPro" id="IPR050570">
    <property type="entry name" value="Cell_wall_metabolism_enzyme"/>
</dbReference>
<gene>
    <name evidence="3" type="ORF">OUY24_40710</name>
</gene>
<evidence type="ECO:0000259" key="2">
    <source>
        <dbReference type="Pfam" id="PF01551"/>
    </source>
</evidence>
<dbReference type="InterPro" id="IPR016047">
    <property type="entry name" value="M23ase_b-sheet_dom"/>
</dbReference>
<dbReference type="CDD" id="cd12797">
    <property type="entry name" value="M23_peptidase"/>
    <property type="match status" value="1"/>
</dbReference>
<keyword evidence="1" id="KW-0732">Signal</keyword>
<evidence type="ECO:0000256" key="1">
    <source>
        <dbReference type="SAM" id="SignalP"/>
    </source>
</evidence>
<organism evidence="3 4">
    <name type="scientific">Nonomuraea ferruginea</name>
    <dbReference type="NCBI Taxonomy" id="46174"/>
    <lineage>
        <taxon>Bacteria</taxon>
        <taxon>Bacillati</taxon>
        <taxon>Actinomycetota</taxon>
        <taxon>Actinomycetes</taxon>
        <taxon>Streptosporangiales</taxon>
        <taxon>Streptosporangiaceae</taxon>
        <taxon>Nonomuraea</taxon>
    </lineage>
</organism>
<dbReference type="Proteomes" id="UP001212498">
    <property type="component" value="Unassembled WGS sequence"/>
</dbReference>
<protein>
    <submittedName>
        <fullName evidence="3">M23 family metallopeptidase</fullName>
    </submittedName>
</protein>
<dbReference type="RefSeq" id="WP_271280090.1">
    <property type="nucleotide sequence ID" value="NZ_BAABFD010000028.1"/>
</dbReference>
<reference evidence="3 4" key="1">
    <citation type="submission" date="2022-11" db="EMBL/GenBank/DDBJ databases">
        <title>Nonomuraea corallina sp. nov., a new species of the genus Nonomuraea isolated from sea side sediment in Thai sea.</title>
        <authorList>
            <person name="Ngamcharungchit C."/>
            <person name="Matsumoto A."/>
            <person name="Suriyachadkun C."/>
            <person name="Panbangred W."/>
            <person name="Inahashi Y."/>
            <person name="Intra B."/>
        </authorList>
    </citation>
    <scope>NUCLEOTIDE SEQUENCE [LARGE SCALE GENOMIC DNA]</scope>
    <source>
        <strain evidence="3 4">DSM 43553</strain>
    </source>
</reference>
<evidence type="ECO:0000313" key="4">
    <source>
        <dbReference type="Proteomes" id="UP001212498"/>
    </source>
</evidence>
<dbReference type="EMBL" id="JAPNUD010000243">
    <property type="protein sequence ID" value="MDA0646984.1"/>
    <property type="molecule type" value="Genomic_DNA"/>
</dbReference>
<feature type="signal peptide" evidence="1">
    <location>
        <begin position="1"/>
        <end position="23"/>
    </location>
</feature>
<feature type="domain" description="M23ase beta-sheet core" evidence="2">
    <location>
        <begin position="77"/>
        <end position="150"/>
    </location>
</feature>
<dbReference type="PANTHER" id="PTHR21666:SF270">
    <property type="entry name" value="MUREIN HYDROLASE ACTIVATOR ENVC"/>
    <property type="match status" value="1"/>
</dbReference>
<feature type="chain" id="PRO_5045800353" evidence="1">
    <location>
        <begin position="24"/>
        <end position="269"/>
    </location>
</feature>
<accession>A0ABT4TCL4</accession>
<evidence type="ECO:0000313" key="3">
    <source>
        <dbReference type="EMBL" id="MDA0646984.1"/>
    </source>
</evidence>
<name>A0ABT4TCL4_9ACTN</name>
<dbReference type="Pfam" id="PF01551">
    <property type="entry name" value="Peptidase_M23"/>
    <property type="match status" value="1"/>
</dbReference>
<dbReference type="InterPro" id="IPR011055">
    <property type="entry name" value="Dup_hybrid_motif"/>
</dbReference>
<dbReference type="SUPFAM" id="SSF51261">
    <property type="entry name" value="Duplicated hybrid motif"/>
    <property type="match status" value="1"/>
</dbReference>
<dbReference type="PANTHER" id="PTHR21666">
    <property type="entry name" value="PEPTIDASE-RELATED"/>
    <property type="match status" value="1"/>
</dbReference>
<sequence length="269" mass="29168">MRRTAVSVAALVAMTGLPAPAHAATEALASRPFFQLPFACGTKVFTDSAGSHAGYVDKALDMYPNTDNPYSGGYSADGWEVRPAVGGTVRYLSGSTTNTMYVEHNSTWRTMYAHMKNRVKNGSKVTRSTVIGRIGSVGTGKPHLHYEQQQKVNGTWQLVKPYFNGKNRSLGSGGRQILTSHSCTHPKPTVWCRYRAEKAVNKRSWAGTKYESEGKLTKGTVYVFGYNGYRKPGSTVWRRLKSSGGADGQGPFVSGNHLKYLGGGTSCPA</sequence>
<dbReference type="Gene3D" id="2.70.70.10">
    <property type="entry name" value="Glucose Permease (Domain IIA)"/>
    <property type="match status" value="1"/>
</dbReference>
<comment type="caution">
    <text evidence="3">The sequence shown here is derived from an EMBL/GenBank/DDBJ whole genome shotgun (WGS) entry which is preliminary data.</text>
</comment>
<keyword evidence="4" id="KW-1185">Reference proteome</keyword>
<proteinExistence type="predicted"/>